<name>A0A1J5Q6Q0_9ZZZZ</name>
<feature type="region of interest" description="Disordered" evidence="1">
    <location>
        <begin position="49"/>
        <end position="100"/>
    </location>
</feature>
<organism evidence="3">
    <name type="scientific">mine drainage metagenome</name>
    <dbReference type="NCBI Taxonomy" id="410659"/>
    <lineage>
        <taxon>unclassified sequences</taxon>
        <taxon>metagenomes</taxon>
        <taxon>ecological metagenomes</taxon>
    </lineage>
</organism>
<dbReference type="InterPro" id="IPR004291">
    <property type="entry name" value="Transposase_IS66_central"/>
</dbReference>
<dbReference type="Pfam" id="PF03050">
    <property type="entry name" value="DDE_Tnp_IS66"/>
    <property type="match status" value="1"/>
</dbReference>
<evidence type="ECO:0000313" key="3">
    <source>
        <dbReference type="EMBL" id="OIQ75679.1"/>
    </source>
</evidence>
<feature type="domain" description="Transposase IS66 central" evidence="2">
    <location>
        <begin position="166"/>
        <end position="426"/>
    </location>
</feature>
<feature type="compositionally biased region" description="Polar residues" evidence="1">
    <location>
        <begin position="57"/>
        <end position="69"/>
    </location>
</feature>
<dbReference type="NCBIfam" id="NF033517">
    <property type="entry name" value="transpos_IS66"/>
    <property type="match status" value="1"/>
</dbReference>
<gene>
    <name evidence="3" type="ORF">GALL_426520</name>
</gene>
<proteinExistence type="predicted"/>
<reference evidence="3" key="1">
    <citation type="submission" date="2016-10" db="EMBL/GenBank/DDBJ databases">
        <title>Sequence of Gallionella enrichment culture.</title>
        <authorList>
            <person name="Poehlein A."/>
            <person name="Muehling M."/>
            <person name="Daniel R."/>
        </authorList>
    </citation>
    <scope>NUCLEOTIDE SEQUENCE</scope>
</reference>
<accession>A0A1J5Q6Q0</accession>
<evidence type="ECO:0000259" key="2">
    <source>
        <dbReference type="Pfam" id="PF03050"/>
    </source>
</evidence>
<protein>
    <submittedName>
        <fullName evidence="3">Transposase IS66 family protein</fullName>
    </submittedName>
</protein>
<sequence length="466" mass="51327">MPLLPTSPQLSHTAKDTLIAALTARLAVADERIAAQDARIAALEARLEALTRPPKTPGNSSKPPSQGQKQDVPVPGAGRPPRKSRPGVGRALHPNPDREVERRLATCPKCEAVFPPASQTEQEVYDRIELPPIRPDVTRVRLFGGRCLCCGERVKAAAPAGLEPGSPFGKSIAALVVYLHYTHAVGMERLALLMAELFSLSISEGAICNILARARQPLLDATASIEKVVLASSVVCSDETSVRVKAKNWWGWVFIGQRAVLHKIVPSRGRAVVTDLFGANRPLVWVSDMLGSQRGHAVRWQVCLAHLLRDAQYAVECDDTAFSLPFRWLLLRAMAIGRRRDALTDSTMKQYLYDLDRRLDRILAAIPVGEPGRKLHKRMLANRAHLFVFMTDRAVPYTNNVSERHLRPSVIFRKVTNGFRCEWGAETYAAFRSVVSTAKANGASVLDTVRFVVSAQRTQELPLIPG</sequence>
<dbReference type="PANTHER" id="PTHR33678">
    <property type="entry name" value="BLL1576 PROTEIN"/>
    <property type="match status" value="1"/>
</dbReference>
<evidence type="ECO:0000256" key="1">
    <source>
        <dbReference type="SAM" id="MobiDB-lite"/>
    </source>
</evidence>
<comment type="caution">
    <text evidence="3">The sequence shown here is derived from an EMBL/GenBank/DDBJ whole genome shotgun (WGS) entry which is preliminary data.</text>
</comment>
<dbReference type="AlphaFoldDB" id="A0A1J5Q6Q0"/>
<dbReference type="InterPro" id="IPR052344">
    <property type="entry name" value="Transposase-related"/>
</dbReference>
<dbReference type="PANTHER" id="PTHR33678:SF2">
    <property type="match status" value="1"/>
</dbReference>
<dbReference type="EMBL" id="MLJW01002089">
    <property type="protein sequence ID" value="OIQ75679.1"/>
    <property type="molecule type" value="Genomic_DNA"/>
</dbReference>